<dbReference type="Gene3D" id="2.50.20.10">
    <property type="entry name" value="Lipoprotein localisation LolA/LolB/LppX"/>
    <property type="match status" value="1"/>
</dbReference>
<keyword evidence="3" id="KW-1185">Reference proteome</keyword>
<dbReference type="Proteomes" id="UP000567293">
    <property type="component" value="Unassembled WGS sequence"/>
</dbReference>
<evidence type="ECO:0000313" key="2">
    <source>
        <dbReference type="EMBL" id="MBA0086171.1"/>
    </source>
</evidence>
<feature type="signal peptide" evidence="1">
    <location>
        <begin position="1"/>
        <end position="20"/>
    </location>
</feature>
<comment type="caution">
    <text evidence="2">The sequence shown here is derived from an EMBL/GenBank/DDBJ whole genome shotgun (WGS) entry which is preliminary data.</text>
</comment>
<organism evidence="2 3">
    <name type="scientific">Candidatus Acidiferrum panamense</name>
    <dbReference type="NCBI Taxonomy" id="2741543"/>
    <lineage>
        <taxon>Bacteria</taxon>
        <taxon>Pseudomonadati</taxon>
        <taxon>Acidobacteriota</taxon>
        <taxon>Terriglobia</taxon>
        <taxon>Candidatus Acidiferrales</taxon>
        <taxon>Candidatus Acidiferrum</taxon>
    </lineage>
</organism>
<sequence length="298" mass="32770">MLRKTLTILIATAFALTVKAGPNTSGTARTLSAAEIAEKNVAARGGLQAWRAVETMTLEGKMGVGGNQRATLSVPVPGGRKAQNGLQGLRQRPVEEVQLPFVMDLARPHKSRVELQFKGQTAIQVYDGASGWKLRPFLNRLEVEPYTADEMKTSSKQAELDGPIVDYAAKGTRIELDGTEKVEDRDTYKLKLTLKSGDVTHVWVDAQTFLEAKMEGTPRRLDGTYHPVEVYYRDYRSVNGLEIPFVLETRVLPVSKNALGMRDTPVPPEKALIEKVVINPKFDAARFSKPAPVAAKAK</sequence>
<keyword evidence="2" id="KW-0449">Lipoprotein</keyword>
<evidence type="ECO:0000256" key="1">
    <source>
        <dbReference type="SAM" id="SignalP"/>
    </source>
</evidence>
<reference evidence="2" key="1">
    <citation type="submission" date="2020-06" db="EMBL/GenBank/DDBJ databases">
        <title>Legume-microbial interactions unlock mineral nutrients during tropical forest succession.</title>
        <authorList>
            <person name="Epihov D.Z."/>
        </authorList>
    </citation>
    <scope>NUCLEOTIDE SEQUENCE [LARGE SCALE GENOMIC DNA]</scope>
    <source>
        <strain evidence="2">Pan2503</strain>
    </source>
</reference>
<accession>A0A7V8NRL7</accession>
<name>A0A7V8NRL7_9BACT</name>
<dbReference type="EMBL" id="JACDQQ010001383">
    <property type="protein sequence ID" value="MBA0086171.1"/>
    <property type="molecule type" value="Genomic_DNA"/>
</dbReference>
<dbReference type="AlphaFoldDB" id="A0A7V8NRL7"/>
<evidence type="ECO:0000313" key="3">
    <source>
        <dbReference type="Proteomes" id="UP000567293"/>
    </source>
</evidence>
<keyword evidence="1" id="KW-0732">Signal</keyword>
<proteinExistence type="predicted"/>
<feature type="chain" id="PRO_5031311404" evidence="1">
    <location>
        <begin position="21"/>
        <end position="298"/>
    </location>
</feature>
<protein>
    <submittedName>
        <fullName evidence="2">Outer membrane lipoprotein-sorting protein</fullName>
    </submittedName>
</protein>
<gene>
    <name evidence="2" type="ORF">HRJ53_14385</name>
</gene>